<protein>
    <submittedName>
        <fullName evidence="1">CRISPR-associated protein, Csh1 family</fullName>
    </submittedName>
</protein>
<dbReference type="AlphaFoldDB" id="A0A1H2XDA6"/>
<evidence type="ECO:0000313" key="1">
    <source>
        <dbReference type="EMBL" id="SDW90444.1"/>
    </source>
</evidence>
<name>A0A1H2XDA6_9FIRM</name>
<dbReference type="Proteomes" id="UP000198828">
    <property type="component" value="Unassembled WGS sequence"/>
</dbReference>
<dbReference type="Pfam" id="PF09484">
    <property type="entry name" value="Cas_TM1802"/>
    <property type="match status" value="1"/>
</dbReference>
<dbReference type="RefSeq" id="WP_093752195.1">
    <property type="nucleotide sequence ID" value="NZ_FNNG01000005.1"/>
</dbReference>
<dbReference type="InterPro" id="IPR013420">
    <property type="entry name" value="CRISPR-assoc_prot_Cas8b/Csh1_C"/>
</dbReference>
<proteinExistence type="predicted"/>
<dbReference type="EMBL" id="FNNG01000005">
    <property type="protein sequence ID" value="SDW90444.1"/>
    <property type="molecule type" value="Genomic_DNA"/>
</dbReference>
<sequence length="643" mass="75490">MIEAIKKIGEPLAKLNIEEQSNILVETINYEEEDRIIILNLDIDNNSINIDIKPIQENTMRDYYYIGTADGPASPQWMLTGNKPDYIISQSIPSLLRIIEEGDVKNLLRQALDIFYFDYGEQDKTKERYRRVLNVEKFLNLNEMKKYYDDSKRDIKKTVSAVAKALLGYISKEYEVKLTNLKLWALTINGEIIQQKEEYKKLAWQLKEAHFEKAKEGTCSVCGSKTKVSSDTGKLKLTYYITQKKNFASDLRNFDKNLRLCQQCHKELILGEIYTIRKLRASIGKLRFLLIPELLFSDNLSVEVKSFDNALRNANTIIHFEDATNIEREAIIRLRKEDYANQFIFHFLFYMKQQQEFRVLQLIKDVTPGRIYEINLAIFEQNEFGRRWFNWPNSNDRWLITFEQIFHLFPIHQDERFVTEHKRILTLYDAILTRKKIDKNVVIEKLNQLAKAYYYEKTDSYQLSKPTNKDTAMIYGILKGMLLVHYLGKLSVIPGGEGMETNNLIVSENLKKFIKELSYNEQQTSLVLLGKLIYEVGRTQERNKLTSKPILEKINYQGMSLSKIQKLSNEIFEKLKQYKLITDGSSKYFIQNIYSDHKILLDKNIKNWKLSNQENVFYILSGYAIGSRPIDKKEDKGEEFDVE</sequence>
<dbReference type="NCBIfam" id="TIGR02591">
    <property type="entry name" value="cas_Csh1"/>
    <property type="match status" value="1"/>
</dbReference>
<reference evidence="1 2" key="1">
    <citation type="submission" date="2016-10" db="EMBL/GenBank/DDBJ databases">
        <authorList>
            <person name="de Groot N.N."/>
        </authorList>
    </citation>
    <scope>NUCLEOTIDE SEQUENCE [LARGE SCALE GENOMIC DNA]</scope>
    <source>
        <strain evidence="1 2">DSM 23310</strain>
    </source>
</reference>
<dbReference type="NCBIfam" id="TIGR02556">
    <property type="entry name" value="cas_TM1802"/>
    <property type="match status" value="1"/>
</dbReference>
<keyword evidence="2" id="KW-1185">Reference proteome</keyword>
<dbReference type="InterPro" id="IPR013389">
    <property type="entry name" value="CRISPR-assoc_prot_Cas8b"/>
</dbReference>
<evidence type="ECO:0000313" key="2">
    <source>
        <dbReference type="Proteomes" id="UP000198828"/>
    </source>
</evidence>
<dbReference type="OrthoDB" id="1706583at2"/>
<organism evidence="1 2">
    <name type="scientific">Tepidimicrobium xylanilyticum</name>
    <dbReference type="NCBI Taxonomy" id="1123352"/>
    <lineage>
        <taxon>Bacteria</taxon>
        <taxon>Bacillati</taxon>
        <taxon>Bacillota</taxon>
        <taxon>Tissierellia</taxon>
        <taxon>Tissierellales</taxon>
        <taxon>Tepidimicrobiaceae</taxon>
        <taxon>Tepidimicrobium</taxon>
    </lineage>
</organism>
<accession>A0A1H2XDA6</accession>
<gene>
    <name evidence="1" type="ORF">SAMN05660923_01404</name>
</gene>